<name>A0A4Y9AG44_9BACI</name>
<dbReference type="Pfam" id="PF19888">
    <property type="entry name" value="DUF6361"/>
    <property type="match status" value="1"/>
</dbReference>
<dbReference type="AlphaFoldDB" id="A0A4Y9AG44"/>
<comment type="caution">
    <text evidence="1">The sequence shown here is derived from an EMBL/GenBank/DDBJ whole genome shotgun (WGS) entry which is preliminary data.</text>
</comment>
<protein>
    <submittedName>
        <fullName evidence="1">Uncharacterized protein</fullName>
    </submittedName>
</protein>
<sequence>MNQLKLGWIDYSSEHREKVMAVLDALFAPGAVDELGIGRIRDGFSDIYFQGTSTIQTRAKYFLIVPYLLMELE</sequence>
<evidence type="ECO:0000313" key="2">
    <source>
        <dbReference type="Proteomes" id="UP000298484"/>
    </source>
</evidence>
<dbReference type="Proteomes" id="UP000298484">
    <property type="component" value="Unassembled WGS sequence"/>
</dbReference>
<gene>
    <name evidence="1" type="ORF">E4U82_00010</name>
</gene>
<dbReference type="OrthoDB" id="1825624at2"/>
<dbReference type="EMBL" id="SRHY01000001">
    <property type="protein sequence ID" value="TFJ94342.1"/>
    <property type="molecule type" value="Genomic_DNA"/>
</dbReference>
<reference evidence="1 2" key="1">
    <citation type="submission" date="2019-03" db="EMBL/GenBank/DDBJ databases">
        <title>Genome sequence of Lentibacillus salicampi ATCC BAA-719.</title>
        <authorList>
            <person name="Maclea K.S."/>
            <person name="Simoes Junior M."/>
        </authorList>
    </citation>
    <scope>NUCLEOTIDE SEQUENCE [LARGE SCALE GENOMIC DNA]</scope>
    <source>
        <strain evidence="1 2">ATCC BAA-719</strain>
    </source>
</reference>
<dbReference type="RefSeq" id="WP_135107988.1">
    <property type="nucleotide sequence ID" value="NZ_SRHY01000001.1"/>
</dbReference>
<organism evidence="1 2">
    <name type="scientific">Lentibacillus salicampi</name>
    <dbReference type="NCBI Taxonomy" id="175306"/>
    <lineage>
        <taxon>Bacteria</taxon>
        <taxon>Bacillati</taxon>
        <taxon>Bacillota</taxon>
        <taxon>Bacilli</taxon>
        <taxon>Bacillales</taxon>
        <taxon>Bacillaceae</taxon>
        <taxon>Lentibacillus</taxon>
    </lineage>
</organism>
<dbReference type="InterPro" id="IPR045941">
    <property type="entry name" value="DUF6361"/>
</dbReference>
<evidence type="ECO:0000313" key="1">
    <source>
        <dbReference type="EMBL" id="TFJ94342.1"/>
    </source>
</evidence>
<keyword evidence="2" id="KW-1185">Reference proteome</keyword>
<accession>A0A4Y9AG44</accession>
<proteinExistence type="predicted"/>